<accession>A0A432G9S7</accession>
<name>A0A432G9S7_9DELT</name>
<feature type="transmembrane region" description="Helical" evidence="2">
    <location>
        <begin position="7"/>
        <end position="23"/>
    </location>
</feature>
<feature type="compositionally biased region" description="Low complexity" evidence="1">
    <location>
        <begin position="103"/>
        <end position="114"/>
    </location>
</feature>
<dbReference type="EMBL" id="QNZM01000171">
    <property type="protein sequence ID" value="RTZ80347.1"/>
    <property type="molecule type" value="Genomic_DNA"/>
</dbReference>
<evidence type="ECO:0000256" key="2">
    <source>
        <dbReference type="SAM" id="Phobius"/>
    </source>
</evidence>
<dbReference type="AlphaFoldDB" id="A0A432G9S7"/>
<reference evidence="3 4" key="1">
    <citation type="submission" date="2018-06" db="EMBL/GenBank/DDBJ databases">
        <title>Combined omics and stable isotope probing to characterize newly discovered Mariana Back-Arc vent microbial communities.</title>
        <authorList>
            <person name="Trembath-Reichert E."/>
            <person name="Huber J.A."/>
        </authorList>
    </citation>
    <scope>NUCLEOTIDE SEQUENCE [LARGE SCALE GENOMIC DNA]</scope>
    <source>
        <strain evidence="3">MAG 63_2</strain>
    </source>
</reference>
<evidence type="ECO:0000313" key="4">
    <source>
        <dbReference type="Proteomes" id="UP000286732"/>
    </source>
</evidence>
<keyword evidence="2" id="KW-0812">Transmembrane</keyword>
<feature type="region of interest" description="Disordered" evidence="1">
    <location>
        <begin position="65"/>
        <end position="149"/>
    </location>
</feature>
<dbReference type="Proteomes" id="UP000286732">
    <property type="component" value="Unassembled WGS sequence"/>
</dbReference>
<sequence>MWNLIKLLFGIVIFISVISMFQISWEIGLSVFVLITATFCIWIVLKKITKVVFYPDFVLSSEPFRDSGASGKKEMISANQKASETENAIPGVDGTNFEQFRKNLNLNPIPNSSSETIPYPENSANPDFVTDAYQKAGSSSGPENFSEEL</sequence>
<evidence type="ECO:0000256" key="1">
    <source>
        <dbReference type="SAM" id="MobiDB-lite"/>
    </source>
</evidence>
<comment type="caution">
    <text evidence="3">The sequence shown here is derived from an EMBL/GenBank/DDBJ whole genome shotgun (WGS) entry which is preliminary data.</text>
</comment>
<feature type="non-terminal residue" evidence="3">
    <location>
        <position position="149"/>
    </location>
</feature>
<feature type="transmembrane region" description="Helical" evidence="2">
    <location>
        <begin position="29"/>
        <end position="45"/>
    </location>
</feature>
<protein>
    <submittedName>
        <fullName evidence="3">Uncharacterized protein</fullName>
    </submittedName>
</protein>
<proteinExistence type="predicted"/>
<keyword evidence="2" id="KW-1133">Transmembrane helix</keyword>
<feature type="compositionally biased region" description="Polar residues" evidence="1">
    <location>
        <begin position="77"/>
        <end position="86"/>
    </location>
</feature>
<evidence type="ECO:0000313" key="3">
    <source>
        <dbReference type="EMBL" id="RTZ80347.1"/>
    </source>
</evidence>
<gene>
    <name evidence="3" type="ORF">DSY98_04460</name>
</gene>
<organism evidence="3 4">
    <name type="scientific">SAR324 cluster bacterium</name>
    <dbReference type="NCBI Taxonomy" id="2024889"/>
    <lineage>
        <taxon>Bacteria</taxon>
        <taxon>Deltaproteobacteria</taxon>
        <taxon>SAR324 cluster</taxon>
    </lineage>
</organism>
<keyword evidence="2" id="KW-0472">Membrane</keyword>